<dbReference type="PANTHER" id="PTHR13341">
    <property type="entry name" value="MIR-INTERACTING SAPOSIN-LIKE PROTEIN"/>
    <property type="match status" value="1"/>
</dbReference>
<sequence length="195" mass="22015">MKLYKILILFSINFIIAVLSTEETSVKCGACMLVVREFEKAIKAVDPKKMTTVGSFRVDPKGNQKGLVEIPFARSEAHLQDVLEEVCEKSKKYTQTIHPVTGKKTYIHEEIIVEYKRIPGMSNKLHSACIDFVDDNDSEIIKFMQKEAEDTLRDLCHDKLGLCTSVDVSPFPDPTPNDDELDTPSYNDDLGNDEL</sequence>
<keyword evidence="5" id="KW-1185">Reference proteome</keyword>
<evidence type="ECO:0000256" key="1">
    <source>
        <dbReference type="ARBA" id="ARBA00007285"/>
    </source>
</evidence>
<accession>A0A914YPN7</accession>
<feature type="domain" description="DUF3456" evidence="4">
    <location>
        <begin position="27"/>
        <end position="163"/>
    </location>
</feature>
<evidence type="ECO:0000256" key="2">
    <source>
        <dbReference type="SAM" id="MobiDB-lite"/>
    </source>
</evidence>
<dbReference type="AlphaFoldDB" id="A0A914YPN7"/>
<dbReference type="PANTHER" id="PTHR13341:SF2">
    <property type="entry name" value="PROTEIN SEELE"/>
    <property type="match status" value="1"/>
</dbReference>
<organism evidence="5 6">
    <name type="scientific">Panagrolaimus superbus</name>
    <dbReference type="NCBI Taxonomy" id="310955"/>
    <lineage>
        <taxon>Eukaryota</taxon>
        <taxon>Metazoa</taxon>
        <taxon>Ecdysozoa</taxon>
        <taxon>Nematoda</taxon>
        <taxon>Chromadorea</taxon>
        <taxon>Rhabditida</taxon>
        <taxon>Tylenchina</taxon>
        <taxon>Panagrolaimomorpha</taxon>
        <taxon>Panagrolaimoidea</taxon>
        <taxon>Panagrolaimidae</taxon>
        <taxon>Panagrolaimus</taxon>
    </lineage>
</organism>
<dbReference type="Proteomes" id="UP000887577">
    <property type="component" value="Unplaced"/>
</dbReference>
<dbReference type="Gene3D" id="1.10.225.10">
    <property type="entry name" value="Saposin-like"/>
    <property type="match status" value="1"/>
</dbReference>
<dbReference type="InterPro" id="IPR042415">
    <property type="entry name" value="CNPY"/>
</dbReference>
<feature type="chain" id="PRO_5037355629" evidence="3">
    <location>
        <begin position="21"/>
        <end position="195"/>
    </location>
</feature>
<proteinExistence type="inferred from homology"/>
<evidence type="ECO:0000256" key="3">
    <source>
        <dbReference type="SAM" id="SignalP"/>
    </source>
</evidence>
<comment type="similarity">
    <text evidence="1">Belongs to the canopy family.</text>
</comment>
<dbReference type="Pfam" id="PF11938">
    <property type="entry name" value="DUF3456"/>
    <property type="match status" value="1"/>
</dbReference>
<feature type="region of interest" description="Disordered" evidence="2">
    <location>
        <begin position="167"/>
        <end position="195"/>
    </location>
</feature>
<evidence type="ECO:0000259" key="4">
    <source>
        <dbReference type="Pfam" id="PF11938"/>
    </source>
</evidence>
<name>A0A914YPN7_9BILA</name>
<feature type="signal peptide" evidence="3">
    <location>
        <begin position="1"/>
        <end position="20"/>
    </location>
</feature>
<dbReference type="WBParaSite" id="PSU_v2.g2785.t1">
    <property type="protein sequence ID" value="PSU_v2.g2785.t1"/>
    <property type="gene ID" value="PSU_v2.g2785"/>
</dbReference>
<dbReference type="GO" id="GO:0005783">
    <property type="term" value="C:endoplasmic reticulum"/>
    <property type="evidence" value="ECO:0007669"/>
    <property type="project" value="TreeGrafter"/>
</dbReference>
<reference evidence="6" key="1">
    <citation type="submission" date="2022-11" db="UniProtKB">
        <authorList>
            <consortium name="WormBaseParasite"/>
        </authorList>
    </citation>
    <scope>IDENTIFICATION</scope>
</reference>
<keyword evidence="3" id="KW-0732">Signal</keyword>
<evidence type="ECO:0000313" key="6">
    <source>
        <dbReference type="WBParaSite" id="PSU_v2.g2785.t1"/>
    </source>
</evidence>
<evidence type="ECO:0000313" key="5">
    <source>
        <dbReference type="Proteomes" id="UP000887577"/>
    </source>
</evidence>
<dbReference type="InterPro" id="IPR021852">
    <property type="entry name" value="DUF3456"/>
</dbReference>
<protein>
    <submittedName>
        <fullName evidence="6">DUF3456 domain-containing protein</fullName>
    </submittedName>
</protein>